<name>A0ABX1YM78_9BACL</name>
<dbReference type="Proteomes" id="UP000596857">
    <property type="component" value="Unassembled WGS sequence"/>
</dbReference>
<comment type="caution">
    <text evidence="2">The sequence shown here is derived from an EMBL/GenBank/DDBJ whole genome shotgun (WGS) entry which is preliminary data.</text>
</comment>
<evidence type="ECO:0000259" key="1">
    <source>
        <dbReference type="Pfam" id="PF16804"/>
    </source>
</evidence>
<sequence length="129" mass="15340">MNDSFTLLPRDKHDFERVHELNKLDKQDLIPLIPELLQWLQDINWPIAEEISNLLLTVPKETVPYIEEVLNGGDDIWKTWCLQFYVSQLPEEFRHSLEKQIQRIAYNPTKGEELEEVHITARELLKDFS</sequence>
<dbReference type="Pfam" id="PF16804">
    <property type="entry name" value="DUF5071"/>
    <property type="match status" value="1"/>
</dbReference>
<evidence type="ECO:0000313" key="2">
    <source>
        <dbReference type="EMBL" id="NOU82167.1"/>
    </source>
</evidence>
<proteinExistence type="predicted"/>
<organism evidence="2 3">
    <name type="scientific">Paenibacillus phytohabitans</name>
    <dbReference type="NCBI Taxonomy" id="2654978"/>
    <lineage>
        <taxon>Bacteria</taxon>
        <taxon>Bacillati</taxon>
        <taxon>Bacillota</taxon>
        <taxon>Bacilli</taxon>
        <taxon>Bacillales</taxon>
        <taxon>Paenibacillaceae</taxon>
        <taxon>Paenibacillus</taxon>
    </lineage>
</organism>
<feature type="domain" description="DUF5071" evidence="1">
    <location>
        <begin position="7"/>
        <end position="125"/>
    </location>
</feature>
<dbReference type="InterPro" id="IPR031837">
    <property type="entry name" value="DUF5071"/>
</dbReference>
<evidence type="ECO:0000313" key="3">
    <source>
        <dbReference type="Proteomes" id="UP000596857"/>
    </source>
</evidence>
<protein>
    <submittedName>
        <fullName evidence="2">DUF5071 domain-containing protein</fullName>
    </submittedName>
</protein>
<gene>
    <name evidence="2" type="ORF">GC101_25205</name>
</gene>
<dbReference type="RefSeq" id="WP_171719518.1">
    <property type="nucleotide sequence ID" value="NZ_WHOB01000069.1"/>
</dbReference>
<dbReference type="InterPro" id="IPR038692">
    <property type="entry name" value="Cthe_2751_sf"/>
</dbReference>
<keyword evidence="3" id="KW-1185">Reference proteome</keyword>
<dbReference type="CDD" id="cd11743">
    <property type="entry name" value="Cthe_2751_like"/>
    <property type="match status" value="1"/>
</dbReference>
<dbReference type="Gene3D" id="1.25.40.750">
    <property type="entry name" value="Domain of unknown function DUF5071"/>
    <property type="match status" value="1"/>
</dbReference>
<accession>A0ABX1YM78</accession>
<reference evidence="2 3" key="1">
    <citation type="submission" date="2019-10" db="EMBL/GenBank/DDBJ databases">
        <title>Description of Paenibacillus terricola sp. nov.</title>
        <authorList>
            <person name="Carlier A."/>
            <person name="Qi S."/>
        </authorList>
    </citation>
    <scope>NUCLEOTIDE SEQUENCE [LARGE SCALE GENOMIC DNA]</scope>
    <source>
        <strain evidence="2 3">LMG 31459</strain>
    </source>
</reference>
<dbReference type="EMBL" id="WHOB01000069">
    <property type="protein sequence ID" value="NOU82167.1"/>
    <property type="molecule type" value="Genomic_DNA"/>
</dbReference>